<evidence type="ECO:0000313" key="6">
    <source>
        <dbReference type="Proteomes" id="UP000185490"/>
    </source>
</evidence>
<dbReference type="InterPro" id="IPR017900">
    <property type="entry name" value="4Fe4S_Fe_S_CS"/>
</dbReference>
<dbReference type="SUPFAM" id="SSF46548">
    <property type="entry name" value="alpha-helical ferredoxin"/>
    <property type="match status" value="1"/>
</dbReference>
<dbReference type="EMBL" id="CP007389">
    <property type="protein sequence ID" value="APT73740.1"/>
    <property type="molecule type" value="Genomic_DNA"/>
</dbReference>
<dbReference type="RefSeq" id="WP_012056958.1">
    <property type="nucleotide sequence ID" value="NZ_CP007389.1"/>
</dbReference>
<dbReference type="InterPro" id="IPR002708">
    <property type="entry name" value="HcyBio"/>
</dbReference>
<keyword evidence="2" id="KW-0408">Iron</keyword>
<protein>
    <recommendedName>
        <fullName evidence="4">4Fe-4S ferredoxin-type domain-containing protein</fullName>
    </recommendedName>
</protein>
<reference evidence="5 6" key="1">
    <citation type="submission" date="2014-02" db="EMBL/GenBank/DDBJ databases">
        <title>Diversity of Thermotogales isolates from hydrothermal vents.</title>
        <authorList>
            <person name="Haverkamp T.H.A."/>
            <person name="Lossouarn J."/>
            <person name="Geslin C."/>
            <person name="Nesbo C.L."/>
        </authorList>
    </citation>
    <scope>NUCLEOTIDE SEQUENCE [LARGE SCALE GENOMIC DNA]</scope>
    <source>
        <strain evidence="5 6">431</strain>
    </source>
</reference>
<dbReference type="Gene3D" id="3.30.70.20">
    <property type="match status" value="1"/>
</dbReference>
<accession>A0ABN4UUA3</accession>
<evidence type="ECO:0000256" key="1">
    <source>
        <dbReference type="ARBA" id="ARBA00022723"/>
    </source>
</evidence>
<evidence type="ECO:0000256" key="3">
    <source>
        <dbReference type="ARBA" id="ARBA00023014"/>
    </source>
</evidence>
<organism evidence="5 6">
    <name type="scientific">Thermosipho melanesiensis</name>
    <dbReference type="NCBI Taxonomy" id="46541"/>
    <lineage>
        <taxon>Bacteria</taxon>
        <taxon>Thermotogati</taxon>
        <taxon>Thermotogota</taxon>
        <taxon>Thermotogae</taxon>
        <taxon>Thermotogales</taxon>
        <taxon>Fervidobacteriaceae</taxon>
        <taxon>Thermosipho</taxon>
    </lineage>
</organism>
<dbReference type="Pfam" id="PF00037">
    <property type="entry name" value="Fer4"/>
    <property type="match status" value="1"/>
</dbReference>
<keyword evidence="1" id="KW-0479">Metal-binding</keyword>
<evidence type="ECO:0000259" key="4">
    <source>
        <dbReference type="PROSITE" id="PS51379"/>
    </source>
</evidence>
<dbReference type="PROSITE" id="PS00198">
    <property type="entry name" value="4FE4S_FER_1"/>
    <property type="match status" value="1"/>
</dbReference>
<evidence type="ECO:0000256" key="2">
    <source>
        <dbReference type="ARBA" id="ARBA00023004"/>
    </source>
</evidence>
<keyword evidence="3" id="KW-0411">Iron-sulfur</keyword>
<evidence type="ECO:0000313" key="5">
    <source>
        <dbReference type="EMBL" id="APT73740.1"/>
    </source>
</evidence>
<name>A0ABN4UUA3_9BACT</name>
<feature type="domain" description="4Fe-4S ferredoxin-type" evidence="4">
    <location>
        <begin position="403"/>
        <end position="431"/>
    </location>
</feature>
<proteinExistence type="predicted"/>
<dbReference type="PROSITE" id="PS51379">
    <property type="entry name" value="4FE4S_FER_2"/>
    <property type="match status" value="1"/>
</dbReference>
<dbReference type="Proteomes" id="UP000185490">
    <property type="component" value="Chromosome"/>
</dbReference>
<keyword evidence="6" id="KW-1185">Reference proteome</keyword>
<sequence>MRTYEEINEKISKGKVVVLTAEEVVKLSKEKGVKYVYENVDVVTTGTFSPMCSSGVFFNFGHTTPPMRMEQIKLDGVSAHGGLAAVDGYLGVTQESRKSGGAYVIEKLISGKDVLLQAKGKGTDCYPRKEISGYVNKELINEFYFFNPRNVYQNYSAATNSSNRTLYTYMGKLLPNYGNVTYATSGELSPLLNDPNLETVGIGTRIFFGGTEGYIIWQGTQYNPSKEIIPKGPSRTLAVIGNAKEMSLEYIRAAKFKNYGITMFVGIGIPIPILSEEIAYFVTRSNEELITTLKDYGKPGKPTIKEVSFKELRSGRIEINEKVVRTAPLTSLSVSRKIAKKLKEKILEKKFYITKPVSFLPKESDYKSLKIKKKSTNTNNVKKTCVNCGLCTGYCDALVLEDDIVRFYSEKCVDCGLCSDVCPIGIELPWGLLN</sequence>
<gene>
    <name evidence="5" type="ORF">BW47_03950</name>
</gene>
<dbReference type="InterPro" id="IPR017896">
    <property type="entry name" value="4Fe4S_Fe-S-bd"/>
</dbReference>
<dbReference type="Pfam" id="PF01837">
    <property type="entry name" value="HcyBio"/>
    <property type="match status" value="1"/>
</dbReference>